<evidence type="ECO:0000256" key="4">
    <source>
        <dbReference type="ARBA" id="ARBA00004496"/>
    </source>
</evidence>
<dbReference type="InterPro" id="IPR045025">
    <property type="entry name" value="HACL1-like"/>
</dbReference>
<keyword evidence="20" id="KW-0456">Lyase</keyword>
<evidence type="ECO:0000256" key="15">
    <source>
        <dbReference type="ARBA" id="ARBA00022843"/>
    </source>
</evidence>
<dbReference type="GO" id="GO:0106359">
    <property type="term" value="F:2-hydroxyacyl-CoA lyase activity"/>
    <property type="evidence" value="ECO:0007669"/>
    <property type="project" value="UniProtKB-EC"/>
</dbReference>
<evidence type="ECO:0000313" key="33">
    <source>
        <dbReference type="Proteomes" id="UP000182235"/>
    </source>
</evidence>
<keyword evidence="8" id="KW-0813">Transport</keyword>
<dbReference type="GO" id="GO:0000287">
    <property type="term" value="F:magnesium ion binding"/>
    <property type="evidence" value="ECO:0007669"/>
    <property type="project" value="InterPro"/>
</dbReference>
<evidence type="ECO:0000256" key="7">
    <source>
        <dbReference type="ARBA" id="ARBA00014710"/>
    </source>
</evidence>
<dbReference type="PANTHER" id="PTHR43710:SF2">
    <property type="entry name" value="2-HYDROXYACYL-COA LYASE 1"/>
    <property type="match status" value="1"/>
</dbReference>
<dbReference type="Proteomes" id="UP000182235">
    <property type="component" value="Unassembled WGS sequence"/>
</dbReference>
<comment type="catalytic activity">
    <reaction evidence="23">
        <text>an (R)-2-hydroxy-long-chain-fatty acyl-CoA = a long-chain fatty aldehyde + formyl-CoA</text>
        <dbReference type="Rhea" id="RHEA:67444"/>
        <dbReference type="ChEBI" id="CHEBI:17176"/>
        <dbReference type="ChEBI" id="CHEBI:57376"/>
        <dbReference type="ChEBI" id="CHEBI:170012"/>
        <dbReference type="EC" id="4.1.2.63"/>
    </reaction>
    <physiologicalReaction direction="left-to-right" evidence="23">
        <dbReference type="Rhea" id="RHEA:67445"/>
    </physiologicalReaction>
</comment>
<evidence type="ECO:0000256" key="27">
    <source>
        <dbReference type="PROSITE-ProRule" id="PRU00339"/>
    </source>
</evidence>
<dbReference type="CDD" id="cd07035">
    <property type="entry name" value="TPP_PYR_POX_like"/>
    <property type="match status" value="1"/>
</dbReference>
<feature type="compositionally biased region" description="Polar residues" evidence="28">
    <location>
        <begin position="11"/>
        <end position="21"/>
    </location>
</feature>
<keyword evidence="18" id="KW-0786">Thiamine pyrophosphate</keyword>
<evidence type="ECO:0000256" key="1">
    <source>
        <dbReference type="ARBA" id="ARBA00001946"/>
    </source>
</evidence>
<evidence type="ECO:0000256" key="14">
    <source>
        <dbReference type="ARBA" id="ARBA00022842"/>
    </source>
</evidence>
<dbReference type="STRING" id="1447872.A0A1J9PCB2"/>
<dbReference type="Gene3D" id="1.25.40.10">
    <property type="entry name" value="Tetratricopeptide repeat domain"/>
    <property type="match status" value="1"/>
</dbReference>
<dbReference type="Pfam" id="PF00205">
    <property type="entry name" value="TPP_enzyme_M"/>
    <property type="match status" value="1"/>
</dbReference>
<evidence type="ECO:0000256" key="8">
    <source>
        <dbReference type="ARBA" id="ARBA00022448"/>
    </source>
</evidence>
<feature type="repeat" description="TPR" evidence="27">
    <location>
        <begin position="362"/>
        <end position="395"/>
    </location>
</feature>
<keyword evidence="15" id="KW-0832">Ubl conjugation</keyword>
<reference evidence="32 33" key="1">
    <citation type="submission" date="2015-07" db="EMBL/GenBank/DDBJ databases">
        <title>Emmonsia species relationships and genome sequence.</title>
        <authorList>
            <consortium name="The Broad Institute Genomics Platform"/>
            <person name="Cuomo C.A."/>
            <person name="Munoz J.F."/>
            <person name="Imamovic A."/>
            <person name="Priest M.E."/>
            <person name="Young S."/>
            <person name="Clay O.K."/>
            <person name="McEwen J.G."/>
        </authorList>
    </citation>
    <scope>NUCLEOTIDE SEQUENCE [LARGE SCALE GENOMIC DNA]</scope>
    <source>
        <strain evidence="32 33">UAMH 9510</strain>
    </source>
</reference>
<dbReference type="PANTHER" id="PTHR43710">
    <property type="entry name" value="2-HYDROXYACYL-COA LYASE"/>
    <property type="match status" value="1"/>
</dbReference>
<comment type="function">
    <text evidence="25">Catalyzes a carbon-carbon cleavage reaction; cleaves a 2-hydroxy-3-methylacyl-CoA into formyl-CoA and a 2-methyl-branched fatty aldehyde.</text>
</comment>
<evidence type="ECO:0000259" key="30">
    <source>
        <dbReference type="Pfam" id="PF02775"/>
    </source>
</evidence>
<dbReference type="EMBL" id="LGRN01000284">
    <property type="protein sequence ID" value="OJD13618.1"/>
    <property type="molecule type" value="Genomic_DNA"/>
</dbReference>
<comment type="similarity">
    <text evidence="5">Belongs to the peroxisomal targeting signal receptor family.</text>
</comment>
<evidence type="ECO:0000256" key="12">
    <source>
        <dbReference type="ARBA" id="ARBA00022737"/>
    </source>
</evidence>
<dbReference type="FunFam" id="3.40.50.970:FF:000071">
    <property type="entry name" value="2-hydroxyphytanoyl-CoA lyase, putative"/>
    <property type="match status" value="1"/>
</dbReference>
<evidence type="ECO:0000256" key="2">
    <source>
        <dbReference type="ARBA" id="ARBA00001964"/>
    </source>
</evidence>
<dbReference type="SUPFAM" id="SSF52518">
    <property type="entry name" value="Thiamin diphosphate-binding fold (THDP-binding)"/>
    <property type="match status" value="2"/>
</dbReference>
<dbReference type="FunFam" id="3.40.50.970:FF:000054">
    <property type="entry name" value="Putative 2-hydroxyphytanoyl-CoA lyase"/>
    <property type="match status" value="1"/>
</dbReference>
<dbReference type="Pfam" id="PF13181">
    <property type="entry name" value="TPR_8"/>
    <property type="match status" value="1"/>
</dbReference>
<dbReference type="CDD" id="cd02004">
    <property type="entry name" value="TPP_BZL_OCoD_HPCL"/>
    <property type="match status" value="1"/>
</dbReference>
<gene>
    <name evidence="32" type="ORF">AJ78_05940</name>
</gene>
<dbReference type="InterPro" id="IPR029035">
    <property type="entry name" value="DHS-like_NAD/FAD-binding_dom"/>
</dbReference>
<comment type="cofactor">
    <cofactor evidence="1">
        <name>Mg(2+)</name>
        <dbReference type="ChEBI" id="CHEBI:18420"/>
    </cofactor>
</comment>
<dbReference type="VEuPathDB" id="FungiDB:AJ78_05940"/>
<dbReference type="InterPro" id="IPR012000">
    <property type="entry name" value="Thiamin_PyroP_enz_cen_dom"/>
</dbReference>
<keyword evidence="17" id="KW-0882">Thioester bond</keyword>
<evidence type="ECO:0000256" key="10">
    <source>
        <dbReference type="ARBA" id="ARBA00022499"/>
    </source>
</evidence>
<evidence type="ECO:0000256" key="16">
    <source>
        <dbReference type="ARBA" id="ARBA00022927"/>
    </source>
</evidence>
<dbReference type="InterPro" id="IPR029061">
    <property type="entry name" value="THDP-binding"/>
</dbReference>
<dbReference type="GO" id="GO:0001561">
    <property type="term" value="P:fatty acid alpha-oxidation"/>
    <property type="evidence" value="ECO:0007669"/>
    <property type="project" value="TreeGrafter"/>
</dbReference>
<evidence type="ECO:0000313" key="32">
    <source>
        <dbReference type="EMBL" id="OJD13618.1"/>
    </source>
</evidence>
<dbReference type="Pfam" id="PF02775">
    <property type="entry name" value="TPP_enzyme_C"/>
    <property type="match status" value="1"/>
</dbReference>
<dbReference type="GO" id="GO:0030976">
    <property type="term" value="F:thiamine pyrophosphate binding"/>
    <property type="evidence" value="ECO:0007669"/>
    <property type="project" value="InterPro"/>
</dbReference>
<dbReference type="InterPro" id="IPR019734">
    <property type="entry name" value="TPR_rpt"/>
</dbReference>
<dbReference type="InterPro" id="IPR011766">
    <property type="entry name" value="TPP_enzyme_TPP-bd"/>
</dbReference>
<evidence type="ECO:0000259" key="29">
    <source>
        <dbReference type="Pfam" id="PF00205"/>
    </source>
</evidence>
<dbReference type="FunFam" id="1.25.40.10:FF:000218">
    <property type="entry name" value="Peroxisomal targeting signal receptor"/>
    <property type="match status" value="1"/>
</dbReference>
<evidence type="ECO:0000256" key="24">
    <source>
        <dbReference type="ARBA" id="ARBA00044518"/>
    </source>
</evidence>
<keyword evidence="19" id="KW-0576">Peroxisome</keyword>
<dbReference type="InterPro" id="IPR012001">
    <property type="entry name" value="Thiamin_PyroP_enz_TPP-bd_dom"/>
</dbReference>
<comment type="catalytic activity">
    <reaction evidence="22">
        <text>a 2-hydroxy-3-methyl fatty acyl-CoA = a 2-methyl-branched fatty aldehyde + formyl-CoA</text>
        <dbReference type="Rhea" id="RHEA:25375"/>
        <dbReference type="ChEBI" id="CHEBI:49188"/>
        <dbReference type="ChEBI" id="CHEBI:57376"/>
        <dbReference type="ChEBI" id="CHEBI:58783"/>
        <dbReference type="EC" id="4.1.2.63"/>
    </reaction>
    <physiologicalReaction direction="left-to-right" evidence="22">
        <dbReference type="Rhea" id="RHEA:25376"/>
    </physiologicalReaction>
</comment>
<dbReference type="SMART" id="SM00028">
    <property type="entry name" value="TPR"/>
    <property type="match status" value="4"/>
</dbReference>
<keyword evidence="14" id="KW-0460">Magnesium</keyword>
<evidence type="ECO:0000256" key="17">
    <source>
        <dbReference type="ARBA" id="ARBA00022966"/>
    </source>
</evidence>
<keyword evidence="9" id="KW-0963">Cytoplasm</keyword>
<comment type="subcellular location">
    <subcellularLocation>
        <location evidence="4">Cytoplasm</location>
    </subcellularLocation>
    <subcellularLocation>
        <location evidence="3">Peroxisome matrix</location>
    </subcellularLocation>
</comment>
<evidence type="ECO:0000256" key="20">
    <source>
        <dbReference type="ARBA" id="ARBA00023239"/>
    </source>
</evidence>
<dbReference type="EC" id="4.1.2.63" evidence="24"/>
<dbReference type="Gene3D" id="3.40.50.970">
    <property type="match status" value="2"/>
</dbReference>
<comment type="caution">
    <text evidence="32">The sequence shown here is derived from an EMBL/GenBank/DDBJ whole genome shotgun (WGS) entry which is preliminary data.</text>
</comment>
<evidence type="ECO:0000256" key="5">
    <source>
        <dbReference type="ARBA" id="ARBA00005348"/>
    </source>
</evidence>
<feature type="domain" description="Thiamine pyrophosphate enzyme central" evidence="29">
    <location>
        <begin position="880"/>
        <end position="1007"/>
    </location>
</feature>
<keyword evidence="11" id="KW-0479">Metal-binding</keyword>
<organism evidence="32 33">
    <name type="scientific">Emergomyces pasteurianus Ep9510</name>
    <dbReference type="NCBI Taxonomy" id="1447872"/>
    <lineage>
        <taxon>Eukaryota</taxon>
        <taxon>Fungi</taxon>
        <taxon>Dikarya</taxon>
        <taxon>Ascomycota</taxon>
        <taxon>Pezizomycotina</taxon>
        <taxon>Eurotiomycetes</taxon>
        <taxon>Eurotiomycetidae</taxon>
        <taxon>Onygenales</taxon>
        <taxon>Ajellomycetaceae</taxon>
        <taxon>Emergomyces</taxon>
    </lineage>
</organism>
<evidence type="ECO:0000256" key="25">
    <source>
        <dbReference type="ARBA" id="ARBA00059692"/>
    </source>
</evidence>
<dbReference type="Gene3D" id="3.40.50.1220">
    <property type="entry name" value="TPP-binding domain"/>
    <property type="match status" value="1"/>
</dbReference>
<comment type="cofactor">
    <cofactor evidence="2">
        <name>thiamine diphosphate</name>
        <dbReference type="ChEBI" id="CHEBI:58937"/>
    </cofactor>
</comment>
<dbReference type="InterPro" id="IPR011990">
    <property type="entry name" value="TPR-like_helical_dom_sf"/>
</dbReference>
<accession>A0A1J9PCB2</accession>
<dbReference type="FunFam" id="3.40.50.1220:FF:000006">
    <property type="entry name" value="2-hydroxyacyl-CoA lyase 1"/>
    <property type="match status" value="1"/>
</dbReference>
<evidence type="ECO:0000256" key="18">
    <source>
        <dbReference type="ARBA" id="ARBA00023052"/>
    </source>
</evidence>
<evidence type="ECO:0000256" key="19">
    <source>
        <dbReference type="ARBA" id="ARBA00023140"/>
    </source>
</evidence>
<keyword evidence="13 27" id="KW-0802">TPR repeat</keyword>
<evidence type="ECO:0000256" key="26">
    <source>
        <dbReference type="ARBA" id="ARBA00070390"/>
    </source>
</evidence>
<dbReference type="SUPFAM" id="SSF52467">
    <property type="entry name" value="DHS-like NAD/FAD-binding domain"/>
    <property type="match status" value="1"/>
</dbReference>
<evidence type="ECO:0000256" key="9">
    <source>
        <dbReference type="ARBA" id="ARBA00022490"/>
    </source>
</evidence>
<dbReference type="PROSITE" id="PS50005">
    <property type="entry name" value="TPR"/>
    <property type="match status" value="2"/>
</dbReference>
<keyword evidence="12" id="KW-0677">Repeat</keyword>
<dbReference type="SUPFAM" id="SSF48452">
    <property type="entry name" value="TPR-like"/>
    <property type="match status" value="1"/>
</dbReference>
<dbReference type="OrthoDB" id="10006023at2759"/>
<evidence type="ECO:0000256" key="13">
    <source>
        <dbReference type="ARBA" id="ARBA00022803"/>
    </source>
</evidence>
<evidence type="ECO:0000259" key="31">
    <source>
        <dbReference type="Pfam" id="PF02776"/>
    </source>
</evidence>
<dbReference type="GO" id="GO:0005782">
    <property type="term" value="C:peroxisomal matrix"/>
    <property type="evidence" value="ECO:0007669"/>
    <property type="project" value="UniProtKB-SubCell"/>
</dbReference>
<dbReference type="PROSITE" id="PS50293">
    <property type="entry name" value="TPR_REGION"/>
    <property type="match status" value="1"/>
</dbReference>
<keyword evidence="10" id="KW-1017">Isopeptide bond</keyword>
<dbReference type="Pfam" id="PF00515">
    <property type="entry name" value="TPR_1"/>
    <property type="match status" value="1"/>
</dbReference>
<evidence type="ECO:0000256" key="3">
    <source>
        <dbReference type="ARBA" id="ARBA00004253"/>
    </source>
</evidence>
<evidence type="ECO:0000256" key="6">
    <source>
        <dbReference type="ARBA" id="ARBA00007812"/>
    </source>
</evidence>
<comment type="similarity">
    <text evidence="6">Belongs to the TPP enzyme family.</text>
</comment>
<feature type="compositionally biased region" description="Basic and acidic residues" evidence="28">
    <location>
        <begin position="22"/>
        <end position="35"/>
    </location>
</feature>
<name>A0A1J9PCB2_9EURO</name>
<evidence type="ECO:0000256" key="11">
    <source>
        <dbReference type="ARBA" id="ARBA00022723"/>
    </source>
</evidence>
<evidence type="ECO:0000256" key="22">
    <source>
        <dbReference type="ARBA" id="ARBA00044451"/>
    </source>
</evidence>
<protein>
    <recommendedName>
        <fullName evidence="26">2-hydroxyacyl-CoA lyase</fullName>
        <ecNumber evidence="24">4.1.2.63</ecNumber>
    </recommendedName>
    <alternativeName>
        <fullName evidence="21">Peroxin-5</fullName>
    </alternativeName>
    <alternativeName>
        <fullName evidence="7">Peroxisomal targeting signal receptor</fullName>
    </alternativeName>
</protein>
<feature type="domain" description="Thiamine pyrophosphate enzyme TPP-binding" evidence="30">
    <location>
        <begin position="1087"/>
        <end position="1259"/>
    </location>
</feature>
<proteinExistence type="inferred from homology"/>
<dbReference type="Pfam" id="PF02776">
    <property type="entry name" value="TPP_enzyme_N"/>
    <property type="match status" value="1"/>
</dbReference>
<sequence>MSFLGGPECSTAGNPLTQFTKHVQDDKSLQRDRLVGRGPGGLQEGIRSRGMMGGQDKMMDEFLQQGNHMSQGPAQPFAMEQMRRELENFQTAPPRTGSPAWAAEFDHGEQARMEATFKPGMVRAFPGSAEFNSAEFALFRQQNRSGMQGTSTPATSSAPMMNAYQPQMMGFGGMSSGYMGGMMGQPYSMGMQHHHPPQQSMQEDKGKGRMIELDDQNWEAQFAEIAASGQQDEDAEANAAIEAELNEVDRSVHTETDEFGHFENIWKDIQAETAARRQLVNEDLDFDNLNLGDFDEWDQFDSSLNTHTRDPLMGDYLFEEENAFKSVNNPFEEGVRIMREGGNLSLAALAFEAAVQKDPNHTEAWTMLGSAQAQNEKESPAIRALEQALKLDPNNLDALMGLAVSYTNEGYDSTAYRTLERWLAVKYPQLIPLATLSEDVDLSFTDRHILHERVTALFIQAAQLSPQGEQMDPDVQVGLGVLFYGAEEYHKAVDCFTAALASTESGISNQKNQVHLLWNRLGATLANSGRSEEAIEAYEKALTLNPNFVRARYNLGVSCINIGCYPEAAQHLLGALSMHKVVEQEGRERARNIVGDGVDEAQLEHMIHISQNQSTNLYDTLRRVFSQMGRRDLSDLVLYADPARIQTTFSRSRAQERMPNTRGRKKYVRRGYLRFSKKKGTKMPSLTGARIVARSLHDLGVTVIFGIVGIPVVEIAEEAINLGIRFIAFRNEQACSYAASVYGYMSGKPGVCLVVGGPGVLHAMAGIGNASVNTFPLLVLAGSAESHIITKGGFQEMDAISLLTPHTKLAVRPPSPESVNSAIRNAYRTCWYGRPGPTFIDLPADLIQGKTAVGFTLPPPEHTLVPSPPKPSGDPAVVLKVAQLLKSARAPLVVVGKGSAYARAESSIREFVETTGIPFLPTPMGKGMIPDSHPLNTSSARSAALKHADVVLLLGARLNWILHFGETPRWSRSVKLIQVDINAQEIGNNAGDAALGIVGDISLVIHQILSSLSGWQYKPASPTSPDSYPSLLAASATKNENVSQQKALLPTKPSAFLTFQRAYHIIKTSLNSLSPPEQGNIVYVSEGANTMDISRSSFPLEHPRQRLDAGTYATMGVGLGYIVAAHAAYNISTPGSNDTQKPKKIVALEGDSAFGFSAMEVETLARHRIPALIFVMNNSGIYHGDTKTEDEWKILQDATVEEANAKNGLRSTSLLYETRYEHLAAMCGGRGYFVRTEEELEKATREGFLEDERVTIVNVIVEPGIGQSIQFGWQAAKDKGTEAKL</sequence>
<evidence type="ECO:0000256" key="21">
    <source>
        <dbReference type="ARBA" id="ARBA00032505"/>
    </source>
</evidence>
<feature type="domain" description="Thiamine pyrophosphate enzyme N-terminal TPP-binding" evidence="31">
    <location>
        <begin position="687"/>
        <end position="801"/>
    </location>
</feature>
<evidence type="ECO:0000256" key="28">
    <source>
        <dbReference type="SAM" id="MobiDB-lite"/>
    </source>
</evidence>
<feature type="repeat" description="TPR" evidence="27">
    <location>
        <begin position="515"/>
        <end position="548"/>
    </location>
</feature>
<feature type="region of interest" description="Disordered" evidence="28">
    <location>
        <begin position="1"/>
        <end position="49"/>
    </location>
</feature>
<keyword evidence="16" id="KW-0653">Protein transport</keyword>
<evidence type="ECO:0000256" key="23">
    <source>
        <dbReference type="ARBA" id="ARBA00044454"/>
    </source>
</evidence>
<keyword evidence="33" id="KW-1185">Reference proteome</keyword>
<dbReference type="GO" id="GO:0016558">
    <property type="term" value="P:protein import into peroxisome matrix"/>
    <property type="evidence" value="ECO:0007669"/>
    <property type="project" value="UniProtKB-ARBA"/>
</dbReference>